<keyword evidence="1 2" id="KW-0175">Coiled coil</keyword>
<feature type="coiled-coil region" evidence="2">
    <location>
        <begin position="405"/>
        <end position="432"/>
    </location>
</feature>
<dbReference type="FunCoup" id="C1EH08">
    <property type="interactions" value="1836"/>
</dbReference>
<dbReference type="OMA" id="CQDDMRL"/>
<keyword evidence="6" id="KW-1185">Reference proteome</keyword>
<dbReference type="AlphaFoldDB" id="C1EH08"/>
<dbReference type="Proteomes" id="UP000002009">
    <property type="component" value="Chromosome 14"/>
</dbReference>
<evidence type="ECO:0000313" key="6">
    <source>
        <dbReference type="Proteomes" id="UP000002009"/>
    </source>
</evidence>
<feature type="coiled-coil region" evidence="2">
    <location>
        <begin position="104"/>
        <end position="376"/>
    </location>
</feature>
<organism evidence="5 6">
    <name type="scientific">Micromonas commoda (strain RCC299 / NOUM17 / CCMP2709)</name>
    <name type="common">Picoplanktonic green alga</name>
    <dbReference type="NCBI Taxonomy" id="296587"/>
    <lineage>
        <taxon>Eukaryota</taxon>
        <taxon>Viridiplantae</taxon>
        <taxon>Chlorophyta</taxon>
        <taxon>Mamiellophyceae</taxon>
        <taxon>Mamiellales</taxon>
        <taxon>Mamiellaceae</taxon>
        <taxon>Micromonas</taxon>
    </lineage>
</organism>
<dbReference type="GO" id="GO:0005856">
    <property type="term" value="C:cytoskeleton"/>
    <property type="evidence" value="ECO:0007669"/>
    <property type="project" value="TreeGrafter"/>
</dbReference>
<evidence type="ECO:0000313" key="5">
    <source>
        <dbReference type="EMBL" id="ACO67215.1"/>
    </source>
</evidence>
<dbReference type="EMBL" id="CP001332">
    <property type="protein sequence ID" value="ACO67215.1"/>
    <property type="molecule type" value="Genomic_DNA"/>
</dbReference>
<name>C1EH08_MICCC</name>
<reference evidence="5 6" key="1">
    <citation type="journal article" date="2009" name="Science">
        <title>Green evolution and dynamic adaptations revealed by genomes of the marine picoeukaryotes Micromonas.</title>
        <authorList>
            <person name="Worden A.Z."/>
            <person name="Lee J.H."/>
            <person name="Mock T."/>
            <person name="Rouze P."/>
            <person name="Simmons M.P."/>
            <person name="Aerts A.L."/>
            <person name="Allen A.E."/>
            <person name="Cuvelier M.L."/>
            <person name="Derelle E."/>
            <person name="Everett M.V."/>
            <person name="Foulon E."/>
            <person name="Grimwood J."/>
            <person name="Gundlach H."/>
            <person name="Henrissat B."/>
            <person name="Napoli C."/>
            <person name="McDonald S.M."/>
            <person name="Parker M.S."/>
            <person name="Rombauts S."/>
            <person name="Salamov A."/>
            <person name="Von Dassow P."/>
            <person name="Badger J.H."/>
            <person name="Coutinho P.M."/>
            <person name="Demir E."/>
            <person name="Dubchak I."/>
            <person name="Gentemann C."/>
            <person name="Eikrem W."/>
            <person name="Gready J.E."/>
            <person name="John U."/>
            <person name="Lanier W."/>
            <person name="Lindquist E.A."/>
            <person name="Lucas S."/>
            <person name="Mayer K.F."/>
            <person name="Moreau H."/>
            <person name="Not F."/>
            <person name="Otillar R."/>
            <person name="Panaud O."/>
            <person name="Pangilinan J."/>
            <person name="Paulsen I."/>
            <person name="Piegu B."/>
            <person name="Poliakov A."/>
            <person name="Robbens S."/>
            <person name="Schmutz J."/>
            <person name="Toulza E."/>
            <person name="Wyss T."/>
            <person name="Zelensky A."/>
            <person name="Zhou K."/>
            <person name="Armbrust E.V."/>
            <person name="Bhattacharya D."/>
            <person name="Goodenough U.W."/>
            <person name="Van de Peer Y."/>
            <person name="Grigoriev I.V."/>
        </authorList>
    </citation>
    <scope>NUCLEOTIDE SEQUENCE [LARGE SCALE GENOMIC DNA]</scope>
    <source>
        <strain evidence="6">RCC299 / NOUM17</strain>
    </source>
</reference>
<dbReference type="GeneID" id="8249094"/>
<dbReference type="STRING" id="296587.C1EH08"/>
<feature type="compositionally biased region" description="Basic and acidic residues" evidence="3">
    <location>
        <begin position="831"/>
        <end position="844"/>
    </location>
</feature>
<dbReference type="KEGG" id="mis:MICPUN_64062"/>
<feature type="domain" description="Cilia- and flagella-associated protein 58 central coiled coil" evidence="4">
    <location>
        <begin position="365"/>
        <end position="667"/>
    </location>
</feature>
<dbReference type="PANTHER" id="PTHR32083:SF0">
    <property type="entry name" value="CILIA AND FLAGELLA-ASSOCIATED PROTEIN 58"/>
    <property type="match status" value="1"/>
</dbReference>
<dbReference type="PANTHER" id="PTHR32083">
    <property type="entry name" value="CILIA AND FLAGELLA-ASSOCIATED PROTEIN 58-RELATED"/>
    <property type="match status" value="1"/>
</dbReference>
<evidence type="ECO:0000256" key="2">
    <source>
        <dbReference type="SAM" id="Coils"/>
    </source>
</evidence>
<feature type="region of interest" description="Disordered" evidence="3">
    <location>
        <begin position="831"/>
        <end position="868"/>
    </location>
</feature>
<proteinExistence type="predicted"/>
<protein>
    <submittedName>
        <fullName evidence="5">Flagellar associated protein</fullName>
    </submittedName>
</protein>
<dbReference type="eggNOG" id="ENOG502QPV7">
    <property type="taxonomic scope" value="Eukaryota"/>
</dbReference>
<evidence type="ECO:0000256" key="1">
    <source>
        <dbReference type="ARBA" id="ARBA00023054"/>
    </source>
</evidence>
<dbReference type="Pfam" id="PF21771">
    <property type="entry name" value="CFAP58_CC"/>
    <property type="match status" value="1"/>
</dbReference>
<feature type="coiled-coil region" evidence="2">
    <location>
        <begin position="775"/>
        <end position="802"/>
    </location>
</feature>
<feature type="compositionally biased region" description="Low complexity" evidence="3">
    <location>
        <begin position="847"/>
        <end position="858"/>
    </location>
</feature>
<keyword evidence="5" id="KW-0969">Cilium</keyword>
<dbReference type="InterPro" id="IPR049270">
    <property type="entry name" value="CFAP58_CC"/>
</dbReference>
<evidence type="ECO:0000259" key="4">
    <source>
        <dbReference type="Pfam" id="PF21771"/>
    </source>
</evidence>
<feature type="compositionally biased region" description="Gly residues" evidence="3">
    <location>
        <begin position="859"/>
        <end position="868"/>
    </location>
</feature>
<feature type="coiled-coil region" evidence="2">
    <location>
        <begin position="496"/>
        <end position="600"/>
    </location>
</feature>
<keyword evidence="5" id="KW-0282">Flagellum</keyword>
<dbReference type="InParanoid" id="C1EH08"/>
<dbReference type="OrthoDB" id="264785at2759"/>
<accession>C1EH08</accession>
<sequence length="868" mass="98932">MSETASGRASPTIGDRLTDDFNKVIAELENDPAMAKFKEEYEKVFSALVNSNDSEKRLVQKCRDLNAEIVANAAKVQSALKLADEDQGTIDKLKGEVEKAWKMVDASKEKETRAKENVQALKKEVADLSKAAAQGGSGGAKQQEQLKDMMRQRDELAAERDEQVNQIVMLREEVMEVTEQLRAAEAEKLRMENELQILRDDAASARAATDKETKRKEKMERDMKELKELLEEKTYEIKQKQHSLKEGDEAVKRLEKLLKDQQGATSRAQKDYNGLSDKLTKLQRDLSDAVQNNANLAQSNANAQIELKAKDDEINLAKLEAGRIDKAKDAALGKLRAAEAAKEEVEKNRDDLKRTIADLERDIDAMRKQGELEKKKQEELMRERDVLTKLKSQADSATQKQADLVRITENNKKTLEQEIAGYRSEASKQAKAIFGLEQEREKFANEASATTAKFLEALEEVKMREMAIVDLQKSIADGNAKLKAQQSMYEAVRTDRNMYSKNLLEAQDEIAEMKRKFKIMNHQIEQLKEEISTKDLALVKEHFDHMKVEKEKESLRFELNKAAMNIKEAESSIESQKLELQRLNQIINESDAAIGKQEKELAGVVNDRDILGTQLIRRNDELALLYEKIKIQASILAKGQIQYQDRLNELRVLKIKLGDLKRELGVLKHSVGSIDVLKREVHRLGKELLQERTKTKALTEELENPLNVHRWRKLEGSDPTAYEMIQKIQALQKRLIAKTEEVVEKDLLVREKEKLYKELKAILARQPGPEVAEQVSVYQRQLREKTRQMKAMASELNMYQAQSSEYKYEVDKLTRDLGDVKKKYFDHKRRQEAELRGADRENAGGKRQTAQATARGGARFTGGGFGLN</sequence>
<evidence type="ECO:0000256" key="3">
    <source>
        <dbReference type="SAM" id="MobiDB-lite"/>
    </source>
</evidence>
<keyword evidence="5" id="KW-0966">Cell projection</keyword>
<dbReference type="RefSeq" id="XP_002505957.1">
    <property type="nucleotide sequence ID" value="XM_002505911.1"/>
</dbReference>
<gene>
    <name evidence="5" type="primary">FAP189</name>
    <name evidence="5" type="ORF">MICPUN_64062</name>
</gene>